<keyword evidence="6" id="KW-0238">DNA-binding</keyword>
<reference evidence="12 13" key="1">
    <citation type="submission" date="2024-11" db="EMBL/GenBank/DDBJ databases">
        <title>Chromosome-level genome assembly of Eucalyptus globulus Labill. provides insights into its genome evolution.</title>
        <authorList>
            <person name="Li X."/>
        </authorList>
    </citation>
    <scope>NUCLEOTIDE SEQUENCE [LARGE SCALE GENOMIC DNA]</scope>
    <source>
        <strain evidence="12">CL2024</strain>
        <tissue evidence="12">Fresh tender leaves</tissue>
    </source>
</reference>
<evidence type="ECO:0000256" key="8">
    <source>
        <dbReference type="ARBA" id="ARBA00023242"/>
    </source>
</evidence>
<dbReference type="GO" id="GO:0008270">
    <property type="term" value="F:zinc ion binding"/>
    <property type="evidence" value="ECO:0007669"/>
    <property type="project" value="UniProtKB-KW"/>
</dbReference>
<name>A0ABD3KSV5_EUCGL</name>
<feature type="region of interest" description="Disordered" evidence="10">
    <location>
        <begin position="20"/>
        <end position="40"/>
    </location>
</feature>
<protein>
    <recommendedName>
        <fullName evidence="11">SBP-type domain-containing protein</fullName>
    </recommendedName>
</protein>
<evidence type="ECO:0000256" key="3">
    <source>
        <dbReference type="ARBA" id="ARBA00022771"/>
    </source>
</evidence>
<evidence type="ECO:0000256" key="5">
    <source>
        <dbReference type="ARBA" id="ARBA00023015"/>
    </source>
</evidence>
<dbReference type="PROSITE" id="PS51141">
    <property type="entry name" value="ZF_SBP"/>
    <property type="match status" value="1"/>
</dbReference>
<dbReference type="FunFam" id="4.10.1100.10:FF:000001">
    <property type="entry name" value="Squamosa promoter-binding-like protein 14"/>
    <property type="match status" value="1"/>
</dbReference>
<keyword evidence="3 9" id="KW-0863">Zinc-finger</keyword>
<evidence type="ECO:0000256" key="4">
    <source>
        <dbReference type="ARBA" id="ARBA00022833"/>
    </source>
</evidence>
<dbReference type="InterPro" id="IPR036893">
    <property type="entry name" value="SBP_sf"/>
</dbReference>
<evidence type="ECO:0000313" key="12">
    <source>
        <dbReference type="EMBL" id="KAL3738915.1"/>
    </source>
</evidence>
<dbReference type="Gene3D" id="4.10.1100.10">
    <property type="entry name" value="Transcription factor, SBP-box domain"/>
    <property type="match status" value="1"/>
</dbReference>
<evidence type="ECO:0000256" key="6">
    <source>
        <dbReference type="ARBA" id="ARBA00023125"/>
    </source>
</evidence>
<evidence type="ECO:0000313" key="13">
    <source>
        <dbReference type="Proteomes" id="UP001634007"/>
    </source>
</evidence>
<proteinExistence type="predicted"/>
<keyword evidence="5" id="KW-0805">Transcription regulation</keyword>
<dbReference type="GO" id="GO:0005634">
    <property type="term" value="C:nucleus"/>
    <property type="evidence" value="ECO:0007669"/>
    <property type="project" value="UniProtKB-SubCell"/>
</dbReference>
<evidence type="ECO:0000256" key="2">
    <source>
        <dbReference type="ARBA" id="ARBA00022723"/>
    </source>
</evidence>
<feature type="compositionally biased region" description="Low complexity" evidence="10">
    <location>
        <begin position="348"/>
        <end position="367"/>
    </location>
</feature>
<gene>
    <name evidence="12" type="ORF">ACJRO7_020317</name>
</gene>
<keyword evidence="2" id="KW-0479">Metal-binding</keyword>
<evidence type="ECO:0000256" key="1">
    <source>
        <dbReference type="ARBA" id="ARBA00004123"/>
    </source>
</evidence>
<evidence type="ECO:0000256" key="10">
    <source>
        <dbReference type="SAM" id="MobiDB-lite"/>
    </source>
</evidence>
<comment type="caution">
    <text evidence="12">The sequence shown here is derived from an EMBL/GenBank/DDBJ whole genome shotgun (WGS) entry which is preliminary data.</text>
</comment>
<feature type="compositionally biased region" description="Basic residues" evidence="10">
    <location>
        <begin position="29"/>
        <end position="39"/>
    </location>
</feature>
<feature type="compositionally biased region" description="Polar residues" evidence="10">
    <location>
        <begin position="286"/>
        <end position="326"/>
    </location>
</feature>
<evidence type="ECO:0000259" key="11">
    <source>
        <dbReference type="PROSITE" id="PS51141"/>
    </source>
</evidence>
<comment type="subcellular location">
    <subcellularLocation>
        <location evidence="1">Nucleus</location>
    </subcellularLocation>
</comment>
<keyword evidence="7" id="KW-0804">Transcription</keyword>
<evidence type="ECO:0000256" key="7">
    <source>
        <dbReference type="ARBA" id="ARBA00023163"/>
    </source>
</evidence>
<dbReference type="GO" id="GO:0003677">
    <property type="term" value="F:DNA binding"/>
    <property type="evidence" value="ECO:0007669"/>
    <property type="project" value="UniProtKB-KW"/>
</dbReference>
<feature type="region of interest" description="Disordered" evidence="10">
    <location>
        <begin position="274"/>
        <end position="367"/>
    </location>
</feature>
<dbReference type="Proteomes" id="UP001634007">
    <property type="component" value="Unassembled WGS sequence"/>
</dbReference>
<dbReference type="InterPro" id="IPR004333">
    <property type="entry name" value="SBP_dom"/>
</dbReference>
<dbReference type="AlphaFoldDB" id="A0ABD3KSV5"/>
<keyword evidence="13" id="KW-1185">Reference proteome</keyword>
<sequence>MLEYEWGLGANPSQILISADDPTHDPTQTHHHHHPHHHHPMLDHYAVSPHQSFPSSSAAAAATHILSSPNAFSPFAPPHHQQPPPIAAAHNHNAHHPLFDPRTFGGASYPPPANPFALDCFGGGGGGGGGNGGGFLMVPKSEDAAGARPSPAAELAAARIGLNLGGRTYFASSVAAEDDFVSRLYRRPSAGRAGGEGGGVGSAAANAPRCQAEGCNADLTHAKHYHRRHKVCEFHSKAAAVIAGGLTQRFCQQCSRFHLLAEFDNGKRSCRKRLADHNRRRRKSHQQPGRDNLAKTQQEGCRNSSGDNPSRSPPDSGTQSASSVTVALSPPRMSLDCFRQSHHRGYQPPSSSSSASSPSCSLFFSSG</sequence>
<dbReference type="InterPro" id="IPR044817">
    <property type="entry name" value="SBP-like"/>
</dbReference>
<keyword evidence="8" id="KW-0539">Nucleus</keyword>
<keyword evidence="4" id="KW-0862">Zinc</keyword>
<dbReference type="PANTHER" id="PTHR31251:SF169">
    <property type="entry name" value="SQUAMOSA PROMOTER-BINDING-LIKE PROTEIN 8"/>
    <property type="match status" value="1"/>
</dbReference>
<dbReference type="SUPFAM" id="SSF103612">
    <property type="entry name" value="SBT domain"/>
    <property type="match status" value="1"/>
</dbReference>
<feature type="domain" description="SBP-type" evidence="11">
    <location>
        <begin position="207"/>
        <end position="284"/>
    </location>
</feature>
<dbReference type="Pfam" id="PF03110">
    <property type="entry name" value="SBP"/>
    <property type="match status" value="1"/>
</dbReference>
<dbReference type="EMBL" id="JBJKBG010000005">
    <property type="protein sequence ID" value="KAL3738915.1"/>
    <property type="molecule type" value="Genomic_DNA"/>
</dbReference>
<accession>A0ABD3KSV5</accession>
<evidence type="ECO:0000256" key="9">
    <source>
        <dbReference type="PROSITE-ProRule" id="PRU00470"/>
    </source>
</evidence>
<dbReference type="PANTHER" id="PTHR31251">
    <property type="entry name" value="SQUAMOSA PROMOTER-BINDING-LIKE PROTEIN 4"/>
    <property type="match status" value="1"/>
</dbReference>
<organism evidence="12 13">
    <name type="scientific">Eucalyptus globulus</name>
    <name type="common">Tasmanian blue gum</name>
    <dbReference type="NCBI Taxonomy" id="34317"/>
    <lineage>
        <taxon>Eukaryota</taxon>
        <taxon>Viridiplantae</taxon>
        <taxon>Streptophyta</taxon>
        <taxon>Embryophyta</taxon>
        <taxon>Tracheophyta</taxon>
        <taxon>Spermatophyta</taxon>
        <taxon>Magnoliopsida</taxon>
        <taxon>eudicotyledons</taxon>
        <taxon>Gunneridae</taxon>
        <taxon>Pentapetalae</taxon>
        <taxon>rosids</taxon>
        <taxon>malvids</taxon>
        <taxon>Myrtales</taxon>
        <taxon>Myrtaceae</taxon>
        <taxon>Myrtoideae</taxon>
        <taxon>Eucalypteae</taxon>
        <taxon>Eucalyptus</taxon>
    </lineage>
</organism>